<organism evidence="3 4">
    <name type="scientific">Cellulosimicrobium aquatile</name>
    <dbReference type="NCBI Taxonomy" id="1612203"/>
    <lineage>
        <taxon>Bacteria</taxon>
        <taxon>Bacillati</taxon>
        <taxon>Actinomycetota</taxon>
        <taxon>Actinomycetes</taxon>
        <taxon>Micrococcales</taxon>
        <taxon>Promicromonosporaceae</taxon>
        <taxon>Cellulosimicrobium</taxon>
    </lineage>
</organism>
<dbReference type="AlphaFoldDB" id="A0A1N6NEJ6"/>
<evidence type="ECO:0000256" key="1">
    <source>
        <dbReference type="SAM" id="MobiDB-lite"/>
    </source>
</evidence>
<evidence type="ECO:0000313" key="3">
    <source>
        <dbReference type="EMBL" id="SIP90510.1"/>
    </source>
</evidence>
<dbReference type="PANTHER" id="PTHR23355:SF42">
    <property type="entry name" value="RIBONUCLEASE II, CHLOROPLASTIC_MITOCHONDRIAL"/>
    <property type="match status" value="1"/>
</dbReference>
<proteinExistence type="predicted"/>
<dbReference type="SUPFAM" id="SSF50249">
    <property type="entry name" value="Nucleic acid-binding proteins"/>
    <property type="match status" value="1"/>
</dbReference>
<dbReference type="Pfam" id="PF00773">
    <property type="entry name" value="RNB"/>
    <property type="match status" value="1"/>
</dbReference>
<dbReference type="SMART" id="SM00955">
    <property type="entry name" value="RNB"/>
    <property type="match status" value="1"/>
</dbReference>
<sequence length="520" mass="55803">MPARHLRLARPEPSAPSSTARVTDALAALRREMEVPESFPDGVLAEAEEVVREDRPVPGPGRVDLRDVPFLTIDPPGSMDLDQALHLERAGGAPDDPAGAAFVVHYAIADVGAFVVPGGAIDAEVHERGTTLYAPDGRTPLHPAVLSEGAASLLPGEDRPAAAWRVVLDARGEILDARVRRAVVRSTQRLTYDEAQARIDARPAGDDTGDPLLLLREVGELRLARERERGGVSLEVPEQEIVTRDDGSFGLEFRSTLPAEAWNAQVSLLTGIAAARIMRAGGVGVFRALPDADPRDLARLRRTARALGIGWPRETPYAELVPTLDSRVPRHAAFLNEATSLFRGASYEAFGGTGQEPGVPDDAAHAAIGAEYAHVTAPLRRLVDRYGTEVCLALCAGEDVPRWVLDALPGLPRTMARTGQRASAYERAIVDVVEAALLTGREGEEFDGVVVDVEDDRERARRLEREDADEAGGARRGQVVLADPAVRAPVEGTDLPLGDPVRATLREASVPGRRVRFTVG</sequence>
<feature type="region of interest" description="Disordered" evidence="1">
    <location>
        <begin position="1"/>
        <end position="21"/>
    </location>
</feature>
<name>A0A1N6NEJ6_9MICO</name>
<protein>
    <submittedName>
        <fullName evidence="3">RNB domain-containing protein</fullName>
    </submittedName>
</protein>
<dbReference type="InterPro" id="IPR001900">
    <property type="entry name" value="RNase_II/R"/>
</dbReference>
<dbReference type="PANTHER" id="PTHR23355">
    <property type="entry name" value="RIBONUCLEASE"/>
    <property type="match status" value="1"/>
</dbReference>
<feature type="domain" description="RNB" evidence="2">
    <location>
        <begin position="62"/>
        <end position="397"/>
    </location>
</feature>
<gene>
    <name evidence="3" type="ORF">SAMN05518682_0415</name>
</gene>
<accession>A0A1N6NEJ6</accession>
<reference evidence="4" key="1">
    <citation type="submission" date="2017-01" db="EMBL/GenBank/DDBJ databases">
        <authorList>
            <person name="Varghese N."/>
            <person name="Submissions S."/>
        </authorList>
    </citation>
    <scope>NUCLEOTIDE SEQUENCE [LARGE SCALE GENOMIC DNA]</scope>
    <source>
        <strain evidence="4">3bp</strain>
    </source>
</reference>
<dbReference type="GO" id="GO:0006402">
    <property type="term" value="P:mRNA catabolic process"/>
    <property type="evidence" value="ECO:0007669"/>
    <property type="project" value="TreeGrafter"/>
</dbReference>
<keyword evidence="4" id="KW-1185">Reference proteome</keyword>
<dbReference type="GO" id="GO:0003723">
    <property type="term" value="F:RNA binding"/>
    <property type="evidence" value="ECO:0007669"/>
    <property type="project" value="InterPro"/>
</dbReference>
<dbReference type="RefSeq" id="WP_076403545.1">
    <property type="nucleotide sequence ID" value="NZ_FTMI01000001.1"/>
</dbReference>
<dbReference type="InterPro" id="IPR050180">
    <property type="entry name" value="RNR_Ribonuclease"/>
</dbReference>
<dbReference type="InterPro" id="IPR040596">
    <property type="entry name" value="RNase_II_C_S1"/>
</dbReference>
<evidence type="ECO:0000259" key="2">
    <source>
        <dbReference type="SMART" id="SM00955"/>
    </source>
</evidence>
<dbReference type="EMBL" id="FTMI01000001">
    <property type="protein sequence ID" value="SIP90510.1"/>
    <property type="molecule type" value="Genomic_DNA"/>
</dbReference>
<evidence type="ECO:0000313" key="4">
    <source>
        <dbReference type="Proteomes" id="UP000186235"/>
    </source>
</evidence>
<dbReference type="InterPro" id="IPR012340">
    <property type="entry name" value="NA-bd_OB-fold"/>
</dbReference>
<dbReference type="Proteomes" id="UP000186235">
    <property type="component" value="Unassembled WGS sequence"/>
</dbReference>
<dbReference type="Pfam" id="PF18614">
    <property type="entry name" value="RNase_II_C_S1"/>
    <property type="match status" value="1"/>
</dbReference>
<dbReference type="GO" id="GO:0000175">
    <property type="term" value="F:3'-5'-RNA exonuclease activity"/>
    <property type="evidence" value="ECO:0007669"/>
    <property type="project" value="TreeGrafter"/>
</dbReference>
<dbReference type="GO" id="GO:0000932">
    <property type="term" value="C:P-body"/>
    <property type="evidence" value="ECO:0007669"/>
    <property type="project" value="TreeGrafter"/>
</dbReference>